<dbReference type="Proteomes" id="UP000036513">
    <property type="component" value="Unassembled WGS sequence"/>
</dbReference>
<dbReference type="SUPFAM" id="SSF81923">
    <property type="entry name" value="Double Clp-N motif"/>
    <property type="match status" value="1"/>
</dbReference>
<dbReference type="AlphaFoldDB" id="A0A0J6V7Y4"/>
<dbReference type="STRING" id="37916.MCHLDSM_07304"/>
<evidence type="ECO:0000313" key="2">
    <source>
        <dbReference type="EMBL" id="KMO66960.1"/>
    </source>
</evidence>
<comment type="caution">
    <text evidence="2">The sequence shown here is derived from an EMBL/GenBank/DDBJ whole genome shotgun (WGS) entry which is preliminary data.</text>
</comment>
<organism evidence="2 3">
    <name type="scientific">Mycolicibacterium chlorophenolicum</name>
    <dbReference type="NCBI Taxonomy" id="37916"/>
    <lineage>
        <taxon>Bacteria</taxon>
        <taxon>Bacillati</taxon>
        <taxon>Actinomycetota</taxon>
        <taxon>Actinomycetes</taxon>
        <taxon>Mycobacteriales</taxon>
        <taxon>Mycobacteriaceae</taxon>
        <taxon>Mycolicibacterium</taxon>
    </lineage>
</organism>
<proteinExistence type="predicted"/>
<accession>A0A0J6V7Y4</accession>
<dbReference type="Gene3D" id="1.10.1780.10">
    <property type="entry name" value="Clp, N-terminal domain"/>
    <property type="match status" value="1"/>
</dbReference>
<reference evidence="2 3" key="1">
    <citation type="journal article" date="2015" name="Genome Biol. Evol.">
        <title>Characterization of Three Mycobacterium spp. with Potential Use in Bioremediation by Genome Sequencing and Comparative Genomics.</title>
        <authorList>
            <person name="Das S."/>
            <person name="Pettersson B.M."/>
            <person name="Behra P.R."/>
            <person name="Ramesh M."/>
            <person name="Dasgupta S."/>
            <person name="Bhattacharya A."/>
            <person name="Kirsebom L.A."/>
        </authorList>
    </citation>
    <scope>NUCLEOTIDE SEQUENCE [LARGE SCALE GENOMIC DNA]</scope>
    <source>
        <strain evidence="2 3">DSM 43826</strain>
    </source>
</reference>
<feature type="domain" description="Clp R" evidence="1">
    <location>
        <begin position="24"/>
        <end position="147"/>
    </location>
</feature>
<dbReference type="EMBL" id="JYNL01000071">
    <property type="protein sequence ID" value="KMO66960.1"/>
    <property type="molecule type" value="Genomic_DNA"/>
</dbReference>
<protein>
    <submittedName>
        <fullName evidence="2">Negative regulator of genetic competence ClpC/MecB</fullName>
    </submittedName>
</protein>
<dbReference type="InterPro" id="IPR036628">
    <property type="entry name" value="Clp_N_dom_sf"/>
</dbReference>
<dbReference type="InterPro" id="IPR004176">
    <property type="entry name" value="Clp_R_N"/>
</dbReference>
<evidence type="ECO:0000313" key="3">
    <source>
        <dbReference type="Proteomes" id="UP000036513"/>
    </source>
</evidence>
<dbReference type="SMR" id="A0A0J6V7Y4"/>
<sequence length="185" mass="19336">MVAGAPLPGGDMSTARLARALGTLDESAKAAVTAAHHEAYRYASAALGSVHLLLGLLVDTEQPVTSVLIRTGATPDMIRRHFEQVSGARSHQPPRAAHLPYTPHAKAILINAADCTNDCGVTHTGANDLWRAIADAASSPAARMLAELAQLGHVHRALTEVAHSRGARPTLTPGTGLATARCMRH</sequence>
<dbReference type="PATRIC" id="fig|37916.4.peg.7329"/>
<keyword evidence="3" id="KW-1185">Reference proteome</keyword>
<name>A0A0J6V7Y4_9MYCO</name>
<evidence type="ECO:0000259" key="1">
    <source>
        <dbReference type="Pfam" id="PF02861"/>
    </source>
</evidence>
<dbReference type="RefSeq" id="WP_048474254.1">
    <property type="nucleotide sequence ID" value="NZ_JYNL01000071.1"/>
</dbReference>
<gene>
    <name evidence="2" type="primary">clpC</name>
    <name evidence="2" type="ORF">MCHLDSM_07304</name>
</gene>
<dbReference type="Pfam" id="PF02861">
    <property type="entry name" value="Clp_N"/>
    <property type="match status" value="1"/>
</dbReference>